<dbReference type="Pfam" id="PF00005">
    <property type="entry name" value="ABC_tran"/>
    <property type="match status" value="1"/>
</dbReference>
<dbReference type="GO" id="GO:0016887">
    <property type="term" value="F:ATP hydrolysis activity"/>
    <property type="evidence" value="ECO:0007669"/>
    <property type="project" value="InterPro"/>
</dbReference>
<evidence type="ECO:0000256" key="5">
    <source>
        <dbReference type="ARBA" id="ARBA00022741"/>
    </source>
</evidence>
<dbReference type="Proteomes" id="UP001220610">
    <property type="component" value="Chromosome"/>
</dbReference>
<dbReference type="PROSITE" id="PS00211">
    <property type="entry name" value="ABC_TRANSPORTER_1"/>
    <property type="match status" value="1"/>
</dbReference>
<dbReference type="SUPFAM" id="SSF52540">
    <property type="entry name" value="P-loop containing nucleoside triphosphate hydrolases"/>
    <property type="match status" value="1"/>
</dbReference>
<keyword evidence="2" id="KW-0813">Transport</keyword>
<feature type="transmembrane region" description="Helical" evidence="9">
    <location>
        <begin position="320"/>
        <end position="341"/>
    </location>
</feature>
<feature type="domain" description="ABC transmembrane type-1" evidence="11">
    <location>
        <begin position="19"/>
        <end position="343"/>
    </location>
</feature>
<dbReference type="PANTHER" id="PTHR43394:SF1">
    <property type="entry name" value="ATP-BINDING CASSETTE SUB-FAMILY B MEMBER 10, MITOCHONDRIAL"/>
    <property type="match status" value="1"/>
</dbReference>
<organism evidence="12 13">
    <name type="scientific">Candidatus Pseudobacter hemicellulosilyticus</name>
    <dbReference type="NCBI Taxonomy" id="3121375"/>
    <lineage>
        <taxon>Bacteria</taxon>
        <taxon>Pseudomonadati</taxon>
        <taxon>Bacteroidota</taxon>
        <taxon>Chitinophagia</taxon>
        <taxon>Chitinophagales</taxon>
        <taxon>Chitinophagaceae</taxon>
        <taxon>Pseudobacter</taxon>
    </lineage>
</organism>
<dbReference type="Gene3D" id="3.40.50.300">
    <property type="entry name" value="P-loop containing nucleotide triphosphate hydrolases"/>
    <property type="match status" value="1"/>
</dbReference>
<dbReference type="Pfam" id="PF00664">
    <property type="entry name" value="ABC_membrane"/>
    <property type="match status" value="1"/>
</dbReference>
<protein>
    <submittedName>
        <fullName evidence="12">ABC transporter ATP-binding protein</fullName>
    </submittedName>
</protein>
<dbReference type="PROSITE" id="PS50893">
    <property type="entry name" value="ABC_TRANSPORTER_2"/>
    <property type="match status" value="1"/>
</dbReference>
<dbReference type="Gene3D" id="1.20.1560.10">
    <property type="entry name" value="ABC transporter type 1, transmembrane domain"/>
    <property type="match status" value="1"/>
</dbReference>
<dbReference type="PANTHER" id="PTHR43394">
    <property type="entry name" value="ATP-DEPENDENT PERMEASE MDL1, MITOCHONDRIAL"/>
    <property type="match status" value="1"/>
</dbReference>
<feature type="transmembrane region" description="Helical" evidence="9">
    <location>
        <begin position="287"/>
        <end position="308"/>
    </location>
</feature>
<evidence type="ECO:0000256" key="9">
    <source>
        <dbReference type="SAM" id="Phobius"/>
    </source>
</evidence>
<evidence type="ECO:0000313" key="13">
    <source>
        <dbReference type="Proteomes" id="UP001220610"/>
    </source>
</evidence>
<dbReference type="InterPro" id="IPR027417">
    <property type="entry name" value="P-loop_NTPase"/>
</dbReference>
<proteinExistence type="predicted"/>
<name>A0AAJ6BET9_9BACT</name>
<feature type="domain" description="ABC transporter" evidence="10">
    <location>
        <begin position="376"/>
        <end position="611"/>
    </location>
</feature>
<dbReference type="FunFam" id="3.40.50.300:FF:000221">
    <property type="entry name" value="Multidrug ABC transporter ATP-binding protein"/>
    <property type="match status" value="1"/>
</dbReference>
<accession>A0AAJ6BET9</accession>
<feature type="transmembrane region" description="Helical" evidence="9">
    <location>
        <begin position="12"/>
        <end position="31"/>
    </location>
</feature>
<sequence length="623" mass="70454">MKQLKAINKYFWKYRWRFLFGILFIVLSNYFKILTPQLTGFVVDEVQAELVQKTSPETYDAKVAGLEKKQSRYDISVQELIAVFRNADISFGRLVVWAGIILLGLAILSGFFMFLMRQTIIVMSRHIEYDQKNEVFNHYLKLDSNFYKTHNTGDLMNRIAEDVSRVRMYTGPALMYFINLAATIGFSLYFMFATEPRLTLYVLAPLPLLAVTIYFVNTVINKKSERIQALLSDLTTNAQESYSGIRVIKSFVQEQAMNAHFEKNSEEYKKNAIGLAKLEAVYFPSMALLIGFSTLLTIMIGGIYAIYGSHEVTIGTIAEFVMYINMLTFPVSAIGWTASMIQRAAASQKRLNEFLDTTPVISSPAEALTPVLQGDIQFRDVDFIYPNTGIHALKQFNLHIKKGQKIAIIGHTGSGKTTIAQLLLRMYDATRGSIAVDGQPISSLDLQSLRTQISYVPQDVFLFSDTIANNIRFGVSAASMEDIERAARYASVEKEIQGFHEQYATMIGERGVTLSGGQKQRISIARALLKDPGIVVFDDCLSAVDARTEKEILGNLNRFLKEKTAIIITHRIFTLFDFDQIIVLEEGKIVEQGTHADLLALNGYYTYLYTQQLQENRQRPEDN</sequence>
<dbReference type="GO" id="GO:0015421">
    <property type="term" value="F:ABC-type oligopeptide transporter activity"/>
    <property type="evidence" value="ECO:0007669"/>
    <property type="project" value="TreeGrafter"/>
</dbReference>
<evidence type="ECO:0000256" key="4">
    <source>
        <dbReference type="ARBA" id="ARBA00022692"/>
    </source>
</evidence>
<dbReference type="InterPro" id="IPR036640">
    <property type="entry name" value="ABC1_TM_sf"/>
</dbReference>
<dbReference type="GO" id="GO:0005524">
    <property type="term" value="F:ATP binding"/>
    <property type="evidence" value="ECO:0007669"/>
    <property type="project" value="UniProtKB-KW"/>
</dbReference>
<feature type="transmembrane region" description="Helical" evidence="9">
    <location>
        <begin position="94"/>
        <end position="115"/>
    </location>
</feature>
<dbReference type="InterPro" id="IPR003593">
    <property type="entry name" value="AAA+_ATPase"/>
</dbReference>
<evidence type="ECO:0000259" key="11">
    <source>
        <dbReference type="PROSITE" id="PS50929"/>
    </source>
</evidence>
<dbReference type="InterPro" id="IPR039421">
    <property type="entry name" value="Type_1_exporter"/>
</dbReference>
<dbReference type="EMBL" id="CP119311">
    <property type="protein sequence ID" value="WEK34925.1"/>
    <property type="molecule type" value="Genomic_DNA"/>
</dbReference>
<evidence type="ECO:0000256" key="8">
    <source>
        <dbReference type="ARBA" id="ARBA00023136"/>
    </source>
</evidence>
<evidence type="ECO:0000256" key="6">
    <source>
        <dbReference type="ARBA" id="ARBA00022840"/>
    </source>
</evidence>
<keyword evidence="6 12" id="KW-0067">ATP-binding</keyword>
<comment type="subcellular location">
    <subcellularLocation>
        <location evidence="1">Cell membrane</location>
        <topology evidence="1">Multi-pass membrane protein</topology>
    </subcellularLocation>
</comment>
<keyword evidence="3" id="KW-1003">Cell membrane</keyword>
<dbReference type="AlphaFoldDB" id="A0AAJ6BET9"/>
<evidence type="ECO:0000259" key="10">
    <source>
        <dbReference type="PROSITE" id="PS50893"/>
    </source>
</evidence>
<dbReference type="InterPro" id="IPR003439">
    <property type="entry name" value="ABC_transporter-like_ATP-bd"/>
</dbReference>
<keyword evidence="8 9" id="KW-0472">Membrane</keyword>
<dbReference type="SMART" id="SM00382">
    <property type="entry name" value="AAA"/>
    <property type="match status" value="1"/>
</dbReference>
<keyword evidence="7 9" id="KW-1133">Transmembrane helix</keyword>
<evidence type="ECO:0000313" key="12">
    <source>
        <dbReference type="EMBL" id="WEK34925.1"/>
    </source>
</evidence>
<feature type="transmembrane region" description="Helical" evidence="9">
    <location>
        <begin position="198"/>
        <end position="216"/>
    </location>
</feature>
<dbReference type="SUPFAM" id="SSF90123">
    <property type="entry name" value="ABC transporter transmembrane region"/>
    <property type="match status" value="1"/>
</dbReference>
<evidence type="ECO:0000256" key="7">
    <source>
        <dbReference type="ARBA" id="ARBA00022989"/>
    </source>
</evidence>
<evidence type="ECO:0000256" key="2">
    <source>
        <dbReference type="ARBA" id="ARBA00022448"/>
    </source>
</evidence>
<dbReference type="PROSITE" id="PS50929">
    <property type="entry name" value="ABC_TM1F"/>
    <property type="match status" value="1"/>
</dbReference>
<keyword evidence="5" id="KW-0547">Nucleotide-binding</keyword>
<dbReference type="InterPro" id="IPR011527">
    <property type="entry name" value="ABC1_TM_dom"/>
</dbReference>
<evidence type="ECO:0000256" key="3">
    <source>
        <dbReference type="ARBA" id="ARBA00022475"/>
    </source>
</evidence>
<dbReference type="InterPro" id="IPR017871">
    <property type="entry name" value="ABC_transporter-like_CS"/>
</dbReference>
<gene>
    <name evidence="12" type="ORF">P0Y53_20750</name>
</gene>
<keyword evidence="4 9" id="KW-0812">Transmembrane</keyword>
<dbReference type="CDD" id="cd18541">
    <property type="entry name" value="ABC_6TM_TmrB_like"/>
    <property type="match status" value="1"/>
</dbReference>
<evidence type="ECO:0000256" key="1">
    <source>
        <dbReference type="ARBA" id="ARBA00004651"/>
    </source>
</evidence>
<dbReference type="GO" id="GO:0005886">
    <property type="term" value="C:plasma membrane"/>
    <property type="evidence" value="ECO:0007669"/>
    <property type="project" value="UniProtKB-SubCell"/>
</dbReference>
<feature type="transmembrane region" description="Helical" evidence="9">
    <location>
        <begin position="173"/>
        <end position="192"/>
    </location>
</feature>
<reference evidence="12" key="1">
    <citation type="submission" date="2023-03" db="EMBL/GenBank/DDBJ databases">
        <title>Andean soil-derived lignocellulolytic bacterial consortium as a source of novel taxa and putative plastic-active enzymes.</title>
        <authorList>
            <person name="Diaz-Garcia L."/>
            <person name="Chuvochina M."/>
            <person name="Feuerriegel G."/>
            <person name="Bunk B."/>
            <person name="Sproer C."/>
            <person name="Streit W.R."/>
            <person name="Rodriguez L.M."/>
            <person name="Overmann J."/>
            <person name="Jimenez D.J."/>
        </authorList>
    </citation>
    <scope>NUCLEOTIDE SEQUENCE</scope>
    <source>
        <strain evidence="12">MAG 7</strain>
    </source>
</reference>